<protein>
    <recommendedName>
        <fullName evidence="4">Major tail protein</fullName>
    </recommendedName>
</protein>
<accession>A0A8H2JG51</accession>
<dbReference type="InterPro" id="IPR058154">
    <property type="entry name" value="Bxb1_TTP-like"/>
</dbReference>
<dbReference type="AlphaFoldDB" id="A0A8H2JG51"/>
<gene>
    <name evidence="1" type="ORF">C1S78_026275</name>
    <name evidence="2" type="ORF">C1S78_26240</name>
</gene>
<dbReference type="EMBL" id="POTL01000001">
    <property type="protein sequence ID" value="TLH55409.1"/>
    <property type="molecule type" value="Genomic_DNA"/>
</dbReference>
<evidence type="ECO:0008006" key="4">
    <source>
        <dbReference type="Google" id="ProtNLM"/>
    </source>
</evidence>
<dbReference type="Pfam" id="PF25681">
    <property type="entry name" value="Phage_TTP_17"/>
    <property type="match status" value="1"/>
</dbReference>
<organism evidence="2">
    <name type="scientific">Mycolicibacterium mucogenicum DSM 44124</name>
    <dbReference type="NCBI Taxonomy" id="1226753"/>
    <lineage>
        <taxon>Bacteria</taxon>
        <taxon>Bacillati</taxon>
        <taxon>Actinomycetota</taxon>
        <taxon>Actinomycetes</taxon>
        <taxon>Mycobacteriales</taxon>
        <taxon>Mycobacteriaceae</taxon>
        <taxon>Mycolicibacterium</taxon>
    </lineage>
</organism>
<dbReference type="KEGG" id="mmuc:C1S78_026275"/>
<evidence type="ECO:0000313" key="1">
    <source>
        <dbReference type="EMBL" id="QPG68882.1"/>
    </source>
</evidence>
<dbReference type="GeneID" id="76728467"/>
<sequence>MAHTNVKNTGVFKPGQAGGIRRFPLGTLLPVKPSDAMPSIPGWNSRIGGCDETGLTMSMKRDQEKKKDWNGDKVRGLQTGKDDTAKFVLIEPKSPEAKKMMFGDGNVEVTAATALHGTLIDVRSNSDMLEHASYVVDTIDGNDKVRTRFPDAQVAETGDIIYQSKDWQVYEVTLDLFPDLAGNTWYETTELDDKLVETTVIVSLGGTAATGGSFDFTVGANDATIAYNSSNAAFQTAVAALPGVTAAVVTGSAGGPWTVKVTTAGVPSISVDGTNLAPTGATVSVAPAP</sequence>
<keyword evidence="3" id="KW-1185">Reference proteome</keyword>
<evidence type="ECO:0000313" key="3">
    <source>
        <dbReference type="Proteomes" id="UP000309231"/>
    </source>
</evidence>
<dbReference type="Proteomes" id="UP000309231">
    <property type="component" value="Chromosome"/>
</dbReference>
<evidence type="ECO:0000313" key="2">
    <source>
        <dbReference type="EMBL" id="TLH55409.1"/>
    </source>
</evidence>
<reference evidence="1 3" key="2">
    <citation type="journal article" date="2019" name="BMC Evol. Biol.">
        <title>Comparative genomics of Mycobacterium mucogenicum and Mycobacterium neoaurum clade members emphasizing tRNA and non-coding RNA.</title>
        <authorList>
            <person name="Behra P.R.K."/>
            <person name="Pettersson B.M.F."/>
            <person name="Das S."/>
            <person name="Dasgupta S."/>
            <person name="Kirsebom L.A."/>
        </authorList>
    </citation>
    <scope>NUCLEOTIDE SEQUENCE [LARGE SCALE GENOMIC DNA]</scope>
    <source>
        <strain evidence="1 3">DSM 44124</strain>
    </source>
</reference>
<dbReference type="RefSeq" id="WP_053855273.1">
    <property type="nucleotide sequence ID" value="NZ_ANBS01000024.1"/>
</dbReference>
<dbReference type="EMBL" id="CP062008">
    <property type="protein sequence ID" value="QPG68882.1"/>
    <property type="molecule type" value="Genomic_DNA"/>
</dbReference>
<proteinExistence type="predicted"/>
<reference evidence="2" key="1">
    <citation type="submission" date="2018-01" db="EMBL/GenBank/DDBJ databases">
        <title>Comparative genomics of Mycobacterium mucogenicum and Mycobacterium neoaurum clade members emphasizing tRNA and non-coding RNA.</title>
        <authorList>
            <person name="Behra P.R.K."/>
            <person name="Pettersson B.M.F."/>
            <person name="Das S."/>
            <person name="Dasgupta S."/>
            <person name="Kirsebom L.A."/>
        </authorList>
    </citation>
    <scope>NUCLEOTIDE SEQUENCE</scope>
    <source>
        <strain evidence="2">DSM 44124</strain>
    </source>
</reference>
<name>A0A8H2JG51_MYCMU</name>
<reference evidence="1 3" key="3">
    <citation type="journal article" date="2019" name="Sci. Rep.">
        <title>Insight into the biology of Mycobacterium mucogenicum and Mycobacterium neoaurum clade members.</title>
        <authorList>
            <person name="Behra P.R.K."/>
            <person name="Pettersson B.M.F."/>
            <person name="Ramesh M."/>
            <person name="Dasgupta S."/>
            <person name="Kirsebom L.A."/>
        </authorList>
    </citation>
    <scope>NUCLEOTIDE SEQUENCE [LARGE SCALE GENOMIC DNA]</scope>
    <source>
        <strain evidence="1 3">DSM 44124</strain>
    </source>
</reference>